<accession>A0A395MFY1</accession>
<dbReference type="FunFam" id="1.20.58.340:FF:000027">
    <property type="entry name" value="CorA family metal ion transporter (Eurofung)"/>
    <property type="match status" value="1"/>
</dbReference>
<dbReference type="EMBL" id="PXXK01000283">
    <property type="protein sequence ID" value="RFN46804.1"/>
    <property type="molecule type" value="Genomic_DNA"/>
</dbReference>
<dbReference type="InterPro" id="IPR045863">
    <property type="entry name" value="CorA_TM1_TM2"/>
</dbReference>
<reference evidence="8 9" key="1">
    <citation type="journal article" date="2018" name="PLoS Pathog.">
        <title>Evolution of structural diversity of trichothecenes, a family of toxins produced by plant pathogenic and entomopathogenic fungi.</title>
        <authorList>
            <person name="Proctor R.H."/>
            <person name="McCormick S.P."/>
            <person name="Kim H.S."/>
            <person name="Cardoza R.E."/>
            <person name="Stanley A.M."/>
            <person name="Lindo L."/>
            <person name="Kelly A."/>
            <person name="Brown D.W."/>
            <person name="Lee T."/>
            <person name="Vaughan M.M."/>
            <person name="Alexander N.J."/>
            <person name="Busman M."/>
            <person name="Gutierrez S."/>
        </authorList>
    </citation>
    <scope>NUCLEOTIDE SEQUENCE [LARGE SCALE GENOMIC DNA]</scope>
    <source>
        <strain evidence="8 9">NRRL 13405</strain>
    </source>
</reference>
<comment type="subcellular location">
    <subcellularLocation>
        <location evidence="1">Membrane</location>
        <topology evidence="1">Multi-pass membrane protein</topology>
    </subcellularLocation>
</comment>
<dbReference type="Gene3D" id="1.20.58.340">
    <property type="entry name" value="Magnesium transport protein CorA, transmembrane region"/>
    <property type="match status" value="2"/>
</dbReference>
<protein>
    <recommendedName>
        <fullName evidence="10">Metal ion transporter</fullName>
    </recommendedName>
</protein>
<keyword evidence="5 7" id="KW-0472">Membrane</keyword>
<proteinExistence type="inferred from homology"/>
<evidence type="ECO:0000256" key="5">
    <source>
        <dbReference type="ARBA" id="ARBA00023136"/>
    </source>
</evidence>
<evidence type="ECO:0008006" key="10">
    <source>
        <dbReference type="Google" id="ProtNLM"/>
    </source>
</evidence>
<dbReference type="OrthoDB" id="29879at2759"/>
<keyword evidence="4 7" id="KW-1133">Transmembrane helix</keyword>
<dbReference type="CDD" id="cd12829">
    <property type="entry name" value="Alr1p-like"/>
    <property type="match status" value="1"/>
</dbReference>
<dbReference type="STRING" id="2594813.A0A395MFY1"/>
<dbReference type="GO" id="GO:0005886">
    <property type="term" value="C:plasma membrane"/>
    <property type="evidence" value="ECO:0007669"/>
    <property type="project" value="TreeGrafter"/>
</dbReference>
<dbReference type="SUPFAM" id="SSF144083">
    <property type="entry name" value="Magnesium transport protein CorA, transmembrane region"/>
    <property type="match status" value="1"/>
</dbReference>
<feature type="transmembrane region" description="Helical" evidence="7">
    <location>
        <begin position="598"/>
        <end position="619"/>
    </location>
</feature>
<feature type="compositionally biased region" description="Basic and acidic residues" evidence="6">
    <location>
        <begin position="22"/>
        <end position="41"/>
    </location>
</feature>
<dbReference type="Proteomes" id="UP000265631">
    <property type="component" value="Unassembled WGS sequence"/>
</dbReference>
<dbReference type="GO" id="GO:0015095">
    <property type="term" value="F:magnesium ion transmembrane transporter activity"/>
    <property type="evidence" value="ECO:0007669"/>
    <property type="project" value="InterPro"/>
</dbReference>
<feature type="compositionally biased region" description="Basic and acidic residues" evidence="6">
    <location>
        <begin position="110"/>
        <end position="130"/>
    </location>
</feature>
<keyword evidence="3 7" id="KW-0812">Transmembrane</keyword>
<dbReference type="Pfam" id="PF01544">
    <property type="entry name" value="CorA"/>
    <property type="match status" value="1"/>
</dbReference>
<evidence type="ECO:0000313" key="9">
    <source>
        <dbReference type="Proteomes" id="UP000265631"/>
    </source>
</evidence>
<evidence type="ECO:0000256" key="2">
    <source>
        <dbReference type="ARBA" id="ARBA00009765"/>
    </source>
</evidence>
<gene>
    <name evidence="8" type="ORF">FIE12Z_8932</name>
</gene>
<evidence type="ECO:0000256" key="4">
    <source>
        <dbReference type="ARBA" id="ARBA00022989"/>
    </source>
</evidence>
<evidence type="ECO:0000313" key="8">
    <source>
        <dbReference type="EMBL" id="RFN46804.1"/>
    </source>
</evidence>
<evidence type="ECO:0000256" key="3">
    <source>
        <dbReference type="ARBA" id="ARBA00022692"/>
    </source>
</evidence>
<dbReference type="PANTHER" id="PTHR21535:SF55">
    <property type="entry name" value="MAGNESIUM TRANSPORTER ALR1-RELATED"/>
    <property type="match status" value="1"/>
</dbReference>
<comment type="caution">
    <text evidence="8">The sequence shown here is derived from an EMBL/GenBank/DDBJ whole genome shotgun (WGS) entry which is preliminary data.</text>
</comment>
<evidence type="ECO:0000256" key="7">
    <source>
        <dbReference type="SAM" id="Phobius"/>
    </source>
</evidence>
<dbReference type="InterPro" id="IPR002523">
    <property type="entry name" value="MgTranspt_CorA/ZnTranspt_ZntB"/>
</dbReference>
<sequence length="625" mass="70720">MSDHEDSSSIPRSGYDTPVPELDDHRHQTVSTRVERPRRGTFDSLYGARHLEPEPASPPAILVRDFEEAIIDEETGDASPTARRSRRPTVDSADRSISPPNSVKAFAQARRRERDMSFSEPNKPDMEDVASRAMSISSKRSHRNKAHTVDNDAATISTNTTAEEDVCFPVKESYHKDHLHIDFDYLENFVNEQAVERAAERAAERNAAAAAKQSFEDVRTRRNESRLQRMVTVDGDILEPVSDDSMTREKTNQTVQSHNEGSVAEKQPVPVDPNRFSFFSSAWESTIHAADFGDLVLPGEDLRGLFELPDEEEDGVWWLNINAATKEEVQSICKAFGIHPLTIEDIITQEAREKIELFPSYYFACFRSFSVVEEDDGIEYEPFNTYVIVFREGTLSFSFEPNSHAAQVRKRITALKDYVSLSSDWICYALIDDIVDSFGPVIRQLELEADAIEDEVFVMREDDSNSFLRRIGRIRRNCLALYRLLGGKADVLRGFTKRCNENYKVTPRMDIGMYLGDIQDHVVTMATNLGHFEKILSRAHSNYLATVSIKSIEQGTHTNEVLSKITMVASVLVPLNLVSGVFGMNVPVPFQTVDAENLAPFFSIIGFMIFMCCVFIALARWKHYI</sequence>
<dbReference type="SUPFAM" id="SSF143865">
    <property type="entry name" value="CorA soluble domain-like"/>
    <property type="match status" value="1"/>
</dbReference>
<dbReference type="PANTHER" id="PTHR21535">
    <property type="entry name" value="MAGNESIUM AND COBALT TRANSPORT PROTEIN/MITOCHONDRIAL IMPORT INNER MEMBRANE TRANSLOCASE SUBUNIT TIM8"/>
    <property type="match status" value="1"/>
</dbReference>
<dbReference type="AlphaFoldDB" id="A0A395MFY1"/>
<dbReference type="Gene3D" id="3.30.460.20">
    <property type="entry name" value="CorA soluble domain-like"/>
    <property type="match status" value="1"/>
</dbReference>
<keyword evidence="9" id="KW-1185">Reference proteome</keyword>
<evidence type="ECO:0000256" key="6">
    <source>
        <dbReference type="SAM" id="MobiDB-lite"/>
    </source>
</evidence>
<name>A0A395MFY1_9HYPO</name>
<feature type="region of interest" description="Disordered" evidence="6">
    <location>
        <begin position="241"/>
        <end position="267"/>
    </location>
</feature>
<evidence type="ECO:0000256" key="1">
    <source>
        <dbReference type="ARBA" id="ARBA00004141"/>
    </source>
</evidence>
<organism evidence="8 9">
    <name type="scientific">Fusarium flagelliforme</name>
    <dbReference type="NCBI Taxonomy" id="2675880"/>
    <lineage>
        <taxon>Eukaryota</taxon>
        <taxon>Fungi</taxon>
        <taxon>Dikarya</taxon>
        <taxon>Ascomycota</taxon>
        <taxon>Pezizomycotina</taxon>
        <taxon>Sordariomycetes</taxon>
        <taxon>Hypocreomycetidae</taxon>
        <taxon>Hypocreales</taxon>
        <taxon>Nectriaceae</taxon>
        <taxon>Fusarium</taxon>
        <taxon>Fusarium incarnatum-equiseti species complex</taxon>
    </lineage>
</organism>
<comment type="similarity">
    <text evidence="2">Belongs to the CorA metal ion transporter (MIT) (TC 1.A.35) family.</text>
</comment>
<dbReference type="InterPro" id="IPR044089">
    <property type="entry name" value="Alr1-like"/>
</dbReference>
<feature type="region of interest" description="Disordered" evidence="6">
    <location>
        <begin position="1"/>
        <end position="147"/>
    </location>
</feature>
<dbReference type="InterPro" id="IPR045861">
    <property type="entry name" value="CorA_cytoplasmic_dom"/>
</dbReference>
<dbReference type="GO" id="GO:0010961">
    <property type="term" value="P:intracellular magnesium ion homeostasis"/>
    <property type="evidence" value="ECO:0007669"/>
    <property type="project" value="TreeGrafter"/>
</dbReference>